<keyword evidence="4" id="KW-0010">Activator</keyword>
<dbReference type="PRINTS" id="PR00503">
    <property type="entry name" value="BROMODOMAIN"/>
</dbReference>
<dbReference type="AlphaFoldDB" id="W7TL82"/>
<dbReference type="Proteomes" id="UP000019335">
    <property type="component" value="Chromosome 8"/>
</dbReference>
<evidence type="ECO:0000259" key="8">
    <source>
        <dbReference type="PROSITE" id="PS50014"/>
    </source>
</evidence>
<evidence type="ECO:0000313" key="11">
    <source>
        <dbReference type="Proteomes" id="UP000019335"/>
    </source>
</evidence>
<dbReference type="PANTHER" id="PTHR45750">
    <property type="entry name" value="GH11602P"/>
    <property type="match status" value="1"/>
</dbReference>
<feature type="domain" description="N-acetyltransferase" evidence="9">
    <location>
        <begin position="171"/>
        <end position="317"/>
    </location>
</feature>
<dbReference type="Gene3D" id="3.40.630.30">
    <property type="match status" value="1"/>
</dbReference>
<dbReference type="GO" id="GO:0000123">
    <property type="term" value="C:histone acetyltransferase complex"/>
    <property type="evidence" value="ECO:0007669"/>
    <property type="project" value="TreeGrafter"/>
</dbReference>
<evidence type="ECO:0000256" key="4">
    <source>
        <dbReference type="ARBA" id="ARBA00023159"/>
    </source>
</evidence>
<proteinExistence type="inferred from homology"/>
<keyword evidence="10" id="KW-0808">Transferase</keyword>
<dbReference type="PROSITE" id="PS51186">
    <property type="entry name" value="GNAT"/>
    <property type="match status" value="1"/>
</dbReference>
<dbReference type="OrthoDB" id="1937912at2759"/>
<dbReference type="InterPro" id="IPR016181">
    <property type="entry name" value="Acyl_CoA_acyltransferase"/>
</dbReference>
<dbReference type="InterPro" id="IPR000182">
    <property type="entry name" value="GNAT_dom"/>
</dbReference>
<reference evidence="10 11" key="1">
    <citation type="journal article" date="2014" name="Mol. Plant">
        <title>Chromosome Scale Genome Assembly and Transcriptome Profiling of Nannochloropsis gaditana in Nitrogen Depletion.</title>
        <authorList>
            <person name="Corteggiani Carpinelli E."/>
            <person name="Telatin A."/>
            <person name="Vitulo N."/>
            <person name="Forcato C."/>
            <person name="D'Angelo M."/>
            <person name="Schiavon R."/>
            <person name="Vezzi A."/>
            <person name="Giacometti G.M."/>
            <person name="Morosinotto T."/>
            <person name="Valle G."/>
        </authorList>
    </citation>
    <scope>NUCLEOTIDE SEQUENCE [LARGE SCALE GENOMIC DNA]</scope>
    <source>
        <strain evidence="10 11">B-31</strain>
    </source>
</reference>
<dbReference type="GO" id="GO:0045944">
    <property type="term" value="P:positive regulation of transcription by RNA polymerase II"/>
    <property type="evidence" value="ECO:0007669"/>
    <property type="project" value="TreeGrafter"/>
</dbReference>
<evidence type="ECO:0000256" key="7">
    <source>
        <dbReference type="SAM" id="MobiDB-lite"/>
    </source>
</evidence>
<evidence type="ECO:0000256" key="1">
    <source>
        <dbReference type="ARBA" id="ARBA00004123"/>
    </source>
</evidence>
<comment type="caution">
    <text evidence="10">The sequence shown here is derived from an EMBL/GenBank/DDBJ whole genome shotgun (WGS) entry which is preliminary data.</text>
</comment>
<dbReference type="Gene3D" id="1.20.920.10">
    <property type="entry name" value="Bromodomain-like"/>
    <property type="match status" value="1"/>
</dbReference>
<name>W7TL82_9STRA</name>
<dbReference type="CDD" id="cd04301">
    <property type="entry name" value="NAT_SF"/>
    <property type="match status" value="1"/>
</dbReference>
<evidence type="ECO:0000256" key="5">
    <source>
        <dbReference type="ARBA" id="ARBA00023242"/>
    </source>
</evidence>
<dbReference type="InterPro" id="IPR036427">
    <property type="entry name" value="Bromodomain-like_sf"/>
</dbReference>
<keyword evidence="5" id="KW-0539">Nucleus</keyword>
<accession>W7TL82</accession>
<dbReference type="SMART" id="SM00297">
    <property type="entry name" value="BROMO"/>
    <property type="match status" value="1"/>
</dbReference>
<feature type="region of interest" description="Disordered" evidence="7">
    <location>
        <begin position="26"/>
        <end position="83"/>
    </location>
</feature>
<dbReference type="EMBL" id="AZIL01000606">
    <property type="protein sequence ID" value="EWM26822.1"/>
    <property type="molecule type" value="Genomic_DNA"/>
</dbReference>
<dbReference type="SUPFAM" id="SSF47370">
    <property type="entry name" value="Bromodomain"/>
    <property type="match status" value="1"/>
</dbReference>
<protein>
    <submittedName>
        <fullName evidence="10">Histone acetyltransferase</fullName>
    </submittedName>
</protein>
<keyword evidence="3 6" id="KW-0103">Bromodomain</keyword>
<evidence type="ECO:0000259" key="9">
    <source>
        <dbReference type="PROSITE" id="PS51186"/>
    </source>
</evidence>
<dbReference type="GO" id="GO:0005634">
    <property type="term" value="C:nucleus"/>
    <property type="evidence" value="ECO:0007669"/>
    <property type="project" value="UniProtKB-SubCell"/>
</dbReference>
<dbReference type="GO" id="GO:0010484">
    <property type="term" value="F:histone H3 acetyltransferase activity"/>
    <property type="evidence" value="ECO:0007669"/>
    <property type="project" value="TreeGrafter"/>
</dbReference>
<evidence type="ECO:0000256" key="3">
    <source>
        <dbReference type="ARBA" id="ARBA00023117"/>
    </source>
</evidence>
<feature type="domain" description="Bromo" evidence="8">
    <location>
        <begin position="415"/>
        <end position="494"/>
    </location>
</feature>
<comment type="subcellular location">
    <subcellularLocation>
        <location evidence="1">Nucleus</location>
    </subcellularLocation>
</comment>
<evidence type="ECO:0000256" key="2">
    <source>
        <dbReference type="ARBA" id="ARBA00008607"/>
    </source>
</evidence>
<comment type="similarity">
    <text evidence="2">Belongs to the acetyltransferase family. GCN5 subfamily.</text>
</comment>
<sequence length="532" mass="58400">MEDDLSVARGALLSGCAPLLAFTTRSHGKGMAQQDQNEDVSAGSKNEPVPRADEAGPPATSGIGIGAGTFSEEDKGKQMNGTDPSIAESMESPAVGTVMDTVQQPVNGHVQGKNCIVSNPEEPSSVRDPQAKLSAMLPGREAPPAMAETGAGIDVAKPQASGDITFCLVENNGTPENSERLVALKNIFAKQLPKMPKEYIVRLVFDRRHRAVALCRGKLVIGGICYRPYPSQRFAEIAFCAIMATEQVKGYGTRLMNHLKEQAKREGLRYFLTYADNYAIGYFRKQGFSKTLGMPRAQWMGYIKDYDGAHLMECYVHPTINYLDVPDIIARQRAYIHSRLKVKSKSHVIYPGLACFKALKEGGKEGGRVRDVMEVPGIKEAGWNLRESGPVSQRDTDRERAALQLFLNGILREVYNHRAAWPFVEPVDTSEVPDYLDVVSDPIDLSLIERRIKEGQSEAGSGGGYYRNKEMLLADLMRMCRNCKKYNDPSTDYYAAGQEMEGFVRQLFKKALAKGEGTGGEEIVGKKGVGEG</sequence>
<dbReference type="InterPro" id="IPR037800">
    <property type="entry name" value="GCN5"/>
</dbReference>
<dbReference type="PANTHER" id="PTHR45750:SF3">
    <property type="entry name" value="HISTONE ACETYLTRANSFERASE"/>
    <property type="match status" value="1"/>
</dbReference>
<dbReference type="Pfam" id="PF00439">
    <property type="entry name" value="Bromodomain"/>
    <property type="match status" value="1"/>
</dbReference>
<dbReference type="PROSITE" id="PS50014">
    <property type="entry name" value="BROMODOMAIN_2"/>
    <property type="match status" value="1"/>
</dbReference>
<dbReference type="SUPFAM" id="SSF55729">
    <property type="entry name" value="Acyl-CoA N-acyltransferases (Nat)"/>
    <property type="match status" value="1"/>
</dbReference>
<dbReference type="Pfam" id="PF00583">
    <property type="entry name" value="Acetyltransf_1"/>
    <property type="match status" value="1"/>
</dbReference>
<dbReference type="InterPro" id="IPR001487">
    <property type="entry name" value="Bromodomain"/>
</dbReference>
<keyword evidence="11" id="KW-1185">Reference proteome</keyword>
<organism evidence="10 11">
    <name type="scientific">Nannochloropsis gaditana</name>
    <dbReference type="NCBI Taxonomy" id="72520"/>
    <lineage>
        <taxon>Eukaryota</taxon>
        <taxon>Sar</taxon>
        <taxon>Stramenopiles</taxon>
        <taxon>Ochrophyta</taxon>
        <taxon>Eustigmatophyceae</taxon>
        <taxon>Eustigmatales</taxon>
        <taxon>Monodopsidaceae</taxon>
        <taxon>Nannochloropsis</taxon>
    </lineage>
</organism>
<gene>
    <name evidence="10" type="ORF">Naga_100018g16</name>
</gene>
<evidence type="ECO:0000256" key="6">
    <source>
        <dbReference type="PROSITE-ProRule" id="PRU00035"/>
    </source>
</evidence>
<evidence type="ECO:0000313" key="10">
    <source>
        <dbReference type="EMBL" id="EWM26822.1"/>
    </source>
</evidence>